<name>A0A8S1X2J0_PAROT</name>
<comment type="caution">
    <text evidence="1">The sequence shown here is derived from an EMBL/GenBank/DDBJ whole genome shotgun (WGS) entry which is preliminary data.</text>
</comment>
<gene>
    <name evidence="1" type="ORF">POCTA_138.1.T1120063</name>
</gene>
<proteinExistence type="predicted"/>
<evidence type="ECO:0000313" key="2">
    <source>
        <dbReference type="Proteomes" id="UP000683925"/>
    </source>
</evidence>
<evidence type="ECO:0000313" key="1">
    <source>
        <dbReference type="EMBL" id="CAD8196558.1"/>
    </source>
</evidence>
<dbReference type="AlphaFoldDB" id="A0A8S1X2J0"/>
<reference evidence="1" key="1">
    <citation type="submission" date="2021-01" db="EMBL/GenBank/DDBJ databases">
        <authorList>
            <consortium name="Genoscope - CEA"/>
            <person name="William W."/>
        </authorList>
    </citation>
    <scope>NUCLEOTIDE SEQUENCE</scope>
</reference>
<protein>
    <submittedName>
        <fullName evidence="1">Uncharacterized protein</fullName>
    </submittedName>
</protein>
<sequence>MNIEDFQDQSIALDYKQQLIQKRNVKMLIFQINGGSDRYSVEYQFMNSNFLNQARYLIEIIYIKRKSQMMKIFSIKIYLIVSQWSRNFQYQAQKKQKLQLRVQY</sequence>
<keyword evidence="2" id="KW-1185">Reference proteome</keyword>
<dbReference type="Proteomes" id="UP000683925">
    <property type="component" value="Unassembled WGS sequence"/>
</dbReference>
<accession>A0A8S1X2J0</accession>
<organism evidence="1 2">
    <name type="scientific">Paramecium octaurelia</name>
    <dbReference type="NCBI Taxonomy" id="43137"/>
    <lineage>
        <taxon>Eukaryota</taxon>
        <taxon>Sar</taxon>
        <taxon>Alveolata</taxon>
        <taxon>Ciliophora</taxon>
        <taxon>Intramacronucleata</taxon>
        <taxon>Oligohymenophorea</taxon>
        <taxon>Peniculida</taxon>
        <taxon>Parameciidae</taxon>
        <taxon>Paramecium</taxon>
    </lineage>
</organism>
<dbReference type="EMBL" id="CAJJDP010000112">
    <property type="protein sequence ID" value="CAD8196558.1"/>
    <property type="molecule type" value="Genomic_DNA"/>
</dbReference>